<protein>
    <submittedName>
        <fullName evidence="1">FMN-binding negative transcriptional regulator</fullName>
    </submittedName>
</protein>
<reference evidence="1 2" key="1">
    <citation type="submission" date="2020-05" db="EMBL/GenBank/DDBJ databases">
        <title>Gimesia benthica sp. nov., a novel planctomycete isolated from a deep-sea water sample of the Northwest Indian Ocean.</title>
        <authorList>
            <person name="Wang J."/>
            <person name="Ruan C."/>
            <person name="Song L."/>
            <person name="Zhu Y."/>
            <person name="Li A."/>
            <person name="Zheng X."/>
            <person name="Wang L."/>
            <person name="Lu Z."/>
            <person name="Huang Y."/>
            <person name="Du W."/>
            <person name="Zhou Y."/>
            <person name="Huang L."/>
            <person name="Dai X."/>
        </authorList>
    </citation>
    <scope>NUCLEOTIDE SEQUENCE [LARGE SCALE GENOMIC DNA]</scope>
    <source>
        <strain evidence="1 2">YYQ-30</strain>
    </source>
</reference>
<comment type="caution">
    <text evidence="1">The sequence shown here is derived from an EMBL/GenBank/DDBJ whole genome shotgun (WGS) entry which is preliminary data.</text>
</comment>
<name>A0A849KUL3_9RHOB</name>
<evidence type="ECO:0000313" key="1">
    <source>
        <dbReference type="EMBL" id="NNU78998.1"/>
    </source>
</evidence>
<sequence length="208" mass="22575">MHPNPAFRRTAGARNIAFVRARSFGILTLAGPDGPLAAHIPFVLNPEGTALEAHLVRSNPIWAAIAEPVPALMIVSGPDGYVSPDWYGMENQVPTWNYVAVHLRGTLHRQDVEALAPHAAELSAQFEGRLLPKKPWTEDKMDPEALARMRRMIVPLRMEIAAIDGTWKLNQNKPEAARLAAADAIAGSGIGSELETLAALMRDPPATE</sequence>
<dbReference type="SUPFAM" id="SSF50475">
    <property type="entry name" value="FMN-binding split barrel"/>
    <property type="match status" value="1"/>
</dbReference>
<evidence type="ECO:0000313" key="2">
    <source>
        <dbReference type="Proteomes" id="UP000572377"/>
    </source>
</evidence>
<accession>A0A849KUL3</accession>
<dbReference type="InterPro" id="IPR012349">
    <property type="entry name" value="Split_barrel_FMN-bd"/>
</dbReference>
<dbReference type="Proteomes" id="UP000572377">
    <property type="component" value="Unassembled WGS sequence"/>
</dbReference>
<dbReference type="EMBL" id="JABFBC010000001">
    <property type="protein sequence ID" value="NNU78998.1"/>
    <property type="molecule type" value="Genomic_DNA"/>
</dbReference>
<gene>
    <name evidence="1" type="ORF">HMH01_00980</name>
</gene>
<dbReference type="RefSeq" id="WP_171321607.1">
    <property type="nucleotide sequence ID" value="NZ_JABFBC010000001.1"/>
</dbReference>
<dbReference type="PANTHER" id="PTHR35802">
    <property type="entry name" value="PROTEASE SYNTHASE AND SPORULATION PROTEIN PAI 2"/>
    <property type="match status" value="1"/>
</dbReference>
<dbReference type="Pfam" id="PF04299">
    <property type="entry name" value="FMN_bind_2"/>
    <property type="match status" value="1"/>
</dbReference>
<dbReference type="Gene3D" id="2.30.110.10">
    <property type="entry name" value="Electron Transport, Fmn-binding Protein, Chain A"/>
    <property type="match status" value="1"/>
</dbReference>
<keyword evidence="2" id="KW-1185">Reference proteome</keyword>
<dbReference type="PIRSF" id="PIRSF010372">
    <property type="entry name" value="PaiB"/>
    <property type="match status" value="1"/>
</dbReference>
<proteinExistence type="predicted"/>
<dbReference type="PANTHER" id="PTHR35802:SF1">
    <property type="entry name" value="PROTEASE SYNTHASE AND SPORULATION PROTEIN PAI 2"/>
    <property type="match status" value="1"/>
</dbReference>
<organism evidence="1 2">
    <name type="scientific">Halovulum dunhuangense</name>
    <dbReference type="NCBI Taxonomy" id="1505036"/>
    <lineage>
        <taxon>Bacteria</taxon>
        <taxon>Pseudomonadati</taxon>
        <taxon>Pseudomonadota</taxon>
        <taxon>Alphaproteobacteria</taxon>
        <taxon>Rhodobacterales</taxon>
        <taxon>Paracoccaceae</taxon>
        <taxon>Halovulum</taxon>
    </lineage>
</organism>
<dbReference type="AlphaFoldDB" id="A0A849KUL3"/>
<dbReference type="InterPro" id="IPR007396">
    <property type="entry name" value="TR_PAI2-type"/>
</dbReference>